<gene>
    <name evidence="2" type="ORF">L207DRAFT_518867</name>
</gene>
<keyword evidence="1" id="KW-1133">Transmembrane helix</keyword>
<evidence type="ECO:0000313" key="2">
    <source>
        <dbReference type="EMBL" id="PMD31967.1"/>
    </source>
</evidence>
<sequence length="181" mass="20534">MVKQANPNEARAWGALPSRTEMGLRRISSVALMAGLLTVAYPFTPFGWFLPSEGPEILDRFLAWPLLLGALFFQWRIAGVIGTLTIQIADFVAMYQHAMYWKIAGVEAVLIVAVNMGEHEIWRRFIAGGLVAGLWAIGWACTPLRYKLEAWEHLKWIWTWMAFDEVRRGMGGGRAGRGRRW</sequence>
<feature type="transmembrane region" description="Helical" evidence="1">
    <location>
        <begin position="62"/>
        <end position="86"/>
    </location>
</feature>
<evidence type="ECO:0000313" key="3">
    <source>
        <dbReference type="Proteomes" id="UP000235786"/>
    </source>
</evidence>
<keyword evidence="1" id="KW-0812">Transmembrane</keyword>
<dbReference type="OrthoDB" id="5227396at2759"/>
<dbReference type="EMBL" id="KZ613960">
    <property type="protein sequence ID" value="PMD31967.1"/>
    <property type="molecule type" value="Genomic_DNA"/>
</dbReference>
<dbReference type="AlphaFoldDB" id="A0A2J6R0C0"/>
<evidence type="ECO:0000256" key="1">
    <source>
        <dbReference type="SAM" id="Phobius"/>
    </source>
</evidence>
<accession>A0A2J6R0C0</accession>
<reference evidence="2 3" key="1">
    <citation type="submission" date="2016-04" db="EMBL/GenBank/DDBJ databases">
        <title>A degradative enzymes factory behind the ericoid mycorrhizal symbiosis.</title>
        <authorList>
            <consortium name="DOE Joint Genome Institute"/>
            <person name="Martino E."/>
            <person name="Morin E."/>
            <person name="Grelet G."/>
            <person name="Kuo A."/>
            <person name="Kohler A."/>
            <person name="Daghino S."/>
            <person name="Barry K."/>
            <person name="Choi C."/>
            <person name="Cichocki N."/>
            <person name="Clum A."/>
            <person name="Copeland A."/>
            <person name="Hainaut M."/>
            <person name="Haridas S."/>
            <person name="Labutti K."/>
            <person name="Lindquist E."/>
            <person name="Lipzen A."/>
            <person name="Khouja H.-R."/>
            <person name="Murat C."/>
            <person name="Ohm R."/>
            <person name="Olson A."/>
            <person name="Spatafora J."/>
            <person name="Veneault-Fourrey C."/>
            <person name="Henrissat B."/>
            <person name="Grigoriev I."/>
            <person name="Martin F."/>
            <person name="Perotto S."/>
        </authorList>
    </citation>
    <scope>NUCLEOTIDE SEQUENCE [LARGE SCALE GENOMIC DNA]</scope>
    <source>
        <strain evidence="2 3">F</strain>
    </source>
</reference>
<keyword evidence="1" id="KW-0472">Membrane</keyword>
<name>A0A2J6R0C0_HYAVF</name>
<feature type="transmembrane region" description="Helical" evidence="1">
    <location>
        <begin position="121"/>
        <end position="141"/>
    </location>
</feature>
<dbReference type="Proteomes" id="UP000235786">
    <property type="component" value="Unassembled WGS sequence"/>
</dbReference>
<organism evidence="2 3">
    <name type="scientific">Hyaloscypha variabilis (strain UAMH 11265 / GT02V1 / F)</name>
    <name type="common">Meliniomyces variabilis</name>
    <dbReference type="NCBI Taxonomy" id="1149755"/>
    <lineage>
        <taxon>Eukaryota</taxon>
        <taxon>Fungi</taxon>
        <taxon>Dikarya</taxon>
        <taxon>Ascomycota</taxon>
        <taxon>Pezizomycotina</taxon>
        <taxon>Leotiomycetes</taxon>
        <taxon>Helotiales</taxon>
        <taxon>Hyaloscyphaceae</taxon>
        <taxon>Hyaloscypha</taxon>
        <taxon>Hyaloscypha variabilis</taxon>
    </lineage>
</organism>
<protein>
    <submittedName>
        <fullName evidence="2">Uncharacterized protein</fullName>
    </submittedName>
</protein>
<keyword evidence="3" id="KW-1185">Reference proteome</keyword>
<feature type="transmembrane region" description="Helical" evidence="1">
    <location>
        <begin position="29"/>
        <end position="50"/>
    </location>
</feature>
<feature type="transmembrane region" description="Helical" evidence="1">
    <location>
        <begin position="98"/>
        <end position="115"/>
    </location>
</feature>
<proteinExistence type="predicted"/>